<proteinExistence type="predicted"/>
<name>A0A0E9UZL0_ANGAN</name>
<sequence>MLVSVPYNIKICYEILRDTGQTVPPVILIQGPCNGFHHS</sequence>
<reference evidence="1" key="2">
    <citation type="journal article" date="2015" name="Fish Shellfish Immunol.">
        <title>Early steps in the European eel (Anguilla anguilla)-Vibrio vulnificus interaction in the gills: Role of the RtxA13 toxin.</title>
        <authorList>
            <person name="Callol A."/>
            <person name="Pajuelo D."/>
            <person name="Ebbesson L."/>
            <person name="Teles M."/>
            <person name="MacKenzie S."/>
            <person name="Amaro C."/>
        </authorList>
    </citation>
    <scope>NUCLEOTIDE SEQUENCE</scope>
</reference>
<dbReference type="EMBL" id="GBXM01037376">
    <property type="protein sequence ID" value="JAH71201.1"/>
    <property type="molecule type" value="Transcribed_RNA"/>
</dbReference>
<evidence type="ECO:0000313" key="1">
    <source>
        <dbReference type="EMBL" id="JAH71201.1"/>
    </source>
</evidence>
<organism evidence="1">
    <name type="scientific">Anguilla anguilla</name>
    <name type="common">European freshwater eel</name>
    <name type="synonym">Muraena anguilla</name>
    <dbReference type="NCBI Taxonomy" id="7936"/>
    <lineage>
        <taxon>Eukaryota</taxon>
        <taxon>Metazoa</taxon>
        <taxon>Chordata</taxon>
        <taxon>Craniata</taxon>
        <taxon>Vertebrata</taxon>
        <taxon>Euteleostomi</taxon>
        <taxon>Actinopterygii</taxon>
        <taxon>Neopterygii</taxon>
        <taxon>Teleostei</taxon>
        <taxon>Anguilliformes</taxon>
        <taxon>Anguillidae</taxon>
        <taxon>Anguilla</taxon>
    </lineage>
</organism>
<dbReference type="AlphaFoldDB" id="A0A0E9UZL0"/>
<reference evidence="1" key="1">
    <citation type="submission" date="2014-11" db="EMBL/GenBank/DDBJ databases">
        <authorList>
            <person name="Amaro Gonzalez C."/>
        </authorList>
    </citation>
    <scope>NUCLEOTIDE SEQUENCE</scope>
</reference>
<accession>A0A0E9UZL0</accession>
<protein>
    <submittedName>
        <fullName evidence="1">Uncharacterized protein</fullName>
    </submittedName>
</protein>